<accession>A0AAW6ARR7</accession>
<organism evidence="2 4">
    <name type="scientific">Clostridium symbiosum</name>
    <name type="common">Bacteroides symbiosus</name>
    <dbReference type="NCBI Taxonomy" id="1512"/>
    <lineage>
        <taxon>Bacteria</taxon>
        <taxon>Bacillati</taxon>
        <taxon>Bacillota</taxon>
        <taxon>Clostridia</taxon>
        <taxon>Lachnospirales</taxon>
        <taxon>Lachnospiraceae</taxon>
        <taxon>Otoolea</taxon>
    </lineage>
</organism>
<dbReference type="Proteomes" id="UP001300871">
    <property type="component" value="Unassembled WGS sequence"/>
</dbReference>
<dbReference type="RefSeq" id="WP_003504476.1">
    <property type="nucleotide sequence ID" value="NZ_BAABZD010000009.1"/>
</dbReference>
<keyword evidence="1" id="KW-0175">Coiled coil</keyword>
<evidence type="ECO:0000256" key="1">
    <source>
        <dbReference type="SAM" id="Coils"/>
    </source>
</evidence>
<dbReference type="EMBL" id="JAINVB010000001">
    <property type="protein sequence ID" value="MCK0085639.1"/>
    <property type="molecule type" value="Genomic_DNA"/>
</dbReference>
<feature type="coiled-coil region" evidence="1">
    <location>
        <begin position="6"/>
        <end position="47"/>
    </location>
</feature>
<dbReference type="AlphaFoldDB" id="A0AAW6ARR7"/>
<dbReference type="GeneID" id="57971465"/>
<proteinExistence type="predicted"/>
<gene>
    <name evidence="2" type="ORF">K5I21_07085</name>
    <name evidence="3" type="ORF">PM006_07935</name>
</gene>
<reference evidence="2" key="1">
    <citation type="journal article" date="2022" name="Cell Host Microbe">
        <title>Colonization of the live biotherapeutic product VE303 and modulation of the microbiota and metabolites in healthy volunteers.</title>
        <authorList>
            <person name="Dsouza M."/>
            <person name="Menon R."/>
            <person name="Crossette E."/>
            <person name="Bhattarai S.K."/>
            <person name="Schneider J."/>
            <person name="Kim Y.G."/>
            <person name="Reddy S."/>
            <person name="Caballero S."/>
            <person name="Felix C."/>
            <person name="Cornacchione L."/>
            <person name="Hendrickson J."/>
            <person name="Watson A.R."/>
            <person name="Minot S.S."/>
            <person name="Greenfield N."/>
            <person name="Schopf L."/>
            <person name="Szabady R."/>
            <person name="Patarroyo J."/>
            <person name="Smith W."/>
            <person name="Harrison P."/>
            <person name="Kuijper E.J."/>
            <person name="Kelly C.P."/>
            <person name="Olle B."/>
            <person name="Bobilev D."/>
            <person name="Silber J.L."/>
            <person name="Bucci V."/>
            <person name="Roberts B."/>
            <person name="Faith J."/>
            <person name="Norman J.M."/>
        </authorList>
    </citation>
    <scope>NUCLEOTIDE SEQUENCE</scope>
    <source>
        <strain evidence="2">VE303-04</strain>
    </source>
</reference>
<evidence type="ECO:0000313" key="4">
    <source>
        <dbReference type="Proteomes" id="UP001203136"/>
    </source>
</evidence>
<dbReference type="Proteomes" id="UP001203136">
    <property type="component" value="Unassembled WGS sequence"/>
</dbReference>
<sequence>MPRGKKKSCTEKLSEVREMIDALEAQIKDLKAREKELLKERREEDLKHIADILEERNLTPDELAGMLDQMTPAERVRLLSHVEPEEQAEWQAV</sequence>
<comment type="caution">
    <text evidence="2">The sequence shown here is derived from an EMBL/GenBank/DDBJ whole genome shotgun (WGS) entry which is preliminary data.</text>
</comment>
<dbReference type="EMBL" id="JAQLGM010000015">
    <property type="protein sequence ID" value="MDB2000128.1"/>
    <property type="molecule type" value="Genomic_DNA"/>
</dbReference>
<reference evidence="3" key="2">
    <citation type="submission" date="2023-01" db="EMBL/GenBank/DDBJ databases">
        <title>Human gut microbiome strain richness.</title>
        <authorList>
            <person name="Chen-Liaw A."/>
        </authorList>
    </citation>
    <scope>NUCLEOTIDE SEQUENCE</scope>
    <source>
        <strain evidence="3">B1_m1001713B170214d0_201011</strain>
    </source>
</reference>
<protein>
    <submittedName>
        <fullName evidence="2">H-NS histone family protein</fullName>
    </submittedName>
</protein>
<evidence type="ECO:0000313" key="3">
    <source>
        <dbReference type="EMBL" id="MDB2000128.1"/>
    </source>
</evidence>
<evidence type="ECO:0000313" key="2">
    <source>
        <dbReference type="EMBL" id="MCK0085639.1"/>
    </source>
</evidence>
<name>A0AAW6ARR7_CLOSY</name>